<evidence type="ECO:0000313" key="3">
    <source>
        <dbReference type="Proteomes" id="UP000076738"/>
    </source>
</evidence>
<dbReference type="SUPFAM" id="SSF82199">
    <property type="entry name" value="SET domain"/>
    <property type="match status" value="1"/>
</dbReference>
<sequence length="320" mass="33970">MRRGFLVSPKPSVRVPQDQRPAGGTLPPSPPALLRPSEPERLDASDPIHSTVSLLPLPLPSSSAAGGGAGSLLISFRQNLELLLPHPWADRSFPTFHEGVELRAVSGRGLGLVVVAGRRFRAGEVMIRERPLLLLPEVVRLDVLQQFDFLLGHLSREKRDAWGRMWNLHPGEGAFGVHRTNCVALDLDVGGGSGWQGEHAGTFEWIGRANHSCAPGAGVGWDGCVCSLASFSTLTSLLPRPLPCCNRGEKVLMLMRDAGKHSRAPSPPSAPSRKGKKSASPTSPQRNSCSPPSRGGRCSGRDGGLSASVRGAPAVKGTQV</sequence>
<dbReference type="EMBL" id="KV417282">
    <property type="protein sequence ID" value="KZO96810.1"/>
    <property type="molecule type" value="Genomic_DNA"/>
</dbReference>
<evidence type="ECO:0008006" key="4">
    <source>
        <dbReference type="Google" id="ProtNLM"/>
    </source>
</evidence>
<feature type="region of interest" description="Disordered" evidence="1">
    <location>
        <begin position="1"/>
        <end position="42"/>
    </location>
</feature>
<name>A0A167MKD7_CALVF</name>
<organism evidence="2 3">
    <name type="scientific">Calocera viscosa (strain TUFC12733)</name>
    <dbReference type="NCBI Taxonomy" id="1330018"/>
    <lineage>
        <taxon>Eukaryota</taxon>
        <taxon>Fungi</taxon>
        <taxon>Dikarya</taxon>
        <taxon>Basidiomycota</taxon>
        <taxon>Agaricomycotina</taxon>
        <taxon>Dacrymycetes</taxon>
        <taxon>Dacrymycetales</taxon>
        <taxon>Dacrymycetaceae</taxon>
        <taxon>Calocera</taxon>
    </lineage>
</organism>
<evidence type="ECO:0000256" key="1">
    <source>
        <dbReference type="SAM" id="MobiDB-lite"/>
    </source>
</evidence>
<accession>A0A167MKD7</accession>
<dbReference type="Proteomes" id="UP000076738">
    <property type="component" value="Unassembled WGS sequence"/>
</dbReference>
<evidence type="ECO:0000313" key="2">
    <source>
        <dbReference type="EMBL" id="KZO96810.1"/>
    </source>
</evidence>
<dbReference type="STRING" id="1330018.A0A167MKD7"/>
<proteinExistence type="predicted"/>
<dbReference type="InterPro" id="IPR046341">
    <property type="entry name" value="SET_dom_sf"/>
</dbReference>
<protein>
    <recommendedName>
        <fullName evidence="4">SET domain-containing protein</fullName>
    </recommendedName>
</protein>
<gene>
    <name evidence="2" type="ORF">CALVIDRAFT_99577</name>
</gene>
<reference evidence="2 3" key="1">
    <citation type="journal article" date="2016" name="Mol. Biol. Evol.">
        <title>Comparative Genomics of Early-Diverging Mushroom-Forming Fungi Provides Insights into the Origins of Lignocellulose Decay Capabilities.</title>
        <authorList>
            <person name="Nagy L.G."/>
            <person name="Riley R."/>
            <person name="Tritt A."/>
            <person name="Adam C."/>
            <person name="Daum C."/>
            <person name="Floudas D."/>
            <person name="Sun H."/>
            <person name="Yadav J.S."/>
            <person name="Pangilinan J."/>
            <person name="Larsson K.H."/>
            <person name="Matsuura K."/>
            <person name="Barry K."/>
            <person name="Labutti K."/>
            <person name="Kuo R."/>
            <person name="Ohm R.A."/>
            <person name="Bhattacharya S.S."/>
            <person name="Shirouzu T."/>
            <person name="Yoshinaga Y."/>
            <person name="Martin F.M."/>
            <person name="Grigoriev I.V."/>
            <person name="Hibbett D.S."/>
        </authorList>
    </citation>
    <scope>NUCLEOTIDE SEQUENCE [LARGE SCALE GENOMIC DNA]</scope>
    <source>
        <strain evidence="2 3">TUFC12733</strain>
    </source>
</reference>
<dbReference type="AlphaFoldDB" id="A0A167MKD7"/>
<keyword evidence="3" id="KW-1185">Reference proteome</keyword>
<feature type="region of interest" description="Disordered" evidence="1">
    <location>
        <begin position="258"/>
        <end position="320"/>
    </location>
</feature>